<evidence type="ECO:0000313" key="3">
    <source>
        <dbReference type="Proteomes" id="UP001348492"/>
    </source>
</evidence>
<organism evidence="2 3">
    <name type="scientific">Terrisporobacter glycolicus ATCC 14880 = DSM 1288</name>
    <dbReference type="NCBI Taxonomy" id="1121315"/>
    <lineage>
        <taxon>Bacteria</taxon>
        <taxon>Bacillati</taxon>
        <taxon>Bacillota</taxon>
        <taxon>Clostridia</taxon>
        <taxon>Peptostreptococcales</taxon>
        <taxon>Peptostreptococcaceae</taxon>
        <taxon>Terrisporobacter</taxon>
    </lineage>
</organism>
<keyword evidence="1" id="KW-1133">Transmembrane helix</keyword>
<dbReference type="Proteomes" id="UP001348492">
    <property type="component" value="Chromosome"/>
</dbReference>
<accession>A0ABZ2EQY3</accession>
<evidence type="ECO:0000313" key="2">
    <source>
        <dbReference type="EMBL" id="WWD82300.1"/>
    </source>
</evidence>
<keyword evidence="3" id="KW-1185">Reference proteome</keyword>
<feature type="transmembrane region" description="Helical" evidence="1">
    <location>
        <begin position="15"/>
        <end position="34"/>
    </location>
</feature>
<protein>
    <submittedName>
        <fullName evidence="2">Uncharacterized protein</fullName>
    </submittedName>
</protein>
<dbReference type="EMBL" id="CP117523">
    <property type="protein sequence ID" value="WWD82300.1"/>
    <property type="molecule type" value="Genomic_DNA"/>
</dbReference>
<reference evidence="2 3" key="1">
    <citation type="journal article" date="2023" name="PLoS ONE">
        <title>Genome-based metabolic and phylogenomic analysis of three Terrisporobacter species.</title>
        <authorList>
            <person name="Boer T."/>
            <person name="Bengelsdorf F.R."/>
            <person name="Bomeke M."/>
            <person name="Daniel R."/>
            <person name="Poehlein A."/>
        </authorList>
    </citation>
    <scope>NUCLEOTIDE SEQUENCE [LARGE SCALE GENOMIC DNA]</scope>
    <source>
        <strain evidence="2 3">DSM 1288</strain>
    </source>
</reference>
<evidence type="ECO:0000256" key="1">
    <source>
        <dbReference type="SAM" id="Phobius"/>
    </source>
</evidence>
<name>A0ABZ2EQY3_9FIRM</name>
<keyword evidence="1" id="KW-0472">Membrane</keyword>
<dbReference type="RefSeq" id="WP_018592322.1">
    <property type="nucleotide sequence ID" value="NZ_CP117523.1"/>
</dbReference>
<gene>
    <name evidence="2" type="ORF">TEGL_06760</name>
</gene>
<feature type="transmembrane region" description="Helical" evidence="1">
    <location>
        <begin position="41"/>
        <end position="58"/>
    </location>
</feature>
<proteinExistence type="predicted"/>
<feature type="transmembrane region" description="Helical" evidence="1">
    <location>
        <begin position="94"/>
        <end position="112"/>
    </location>
</feature>
<keyword evidence="1" id="KW-0812">Transmembrane</keyword>
<sequence>MEYIYKFIEYINENSILSIGLLIFVIFFLVYLYTNKEETENYLGLKLVGFYLLGAFTFNFNLDSFTLIIPVGFIIYLAFMKNKERANNIIKKKASVLGVVILCLGGLNSLIYNKVEYRDREIPIKNISIKSLKNDYEIIKKELDIEHMLGVESFELEYNENNKIRSLRYTIQDLNNKTYYISGNDNGYSISTRKTNENENEISMFSSIDNYNMYIEKLLDAISNIKFKKYENSAYYTVIYRDEEEFYEDDDSLYTVDLSNYSTEKLNSKNPLDNAVAISHMPMRELSEGSWESIKTDTYLISYEIDEEQEE</sequence>